<evidence type="ECO:0000313" key="8">
    <source>
        <dbReference type="Proteomes" id="UP000036503"/>
    </source>
</evidence>
<evidence type="ECO:0000259" key="6">
    <source>
        <dbReference type="Pfam" id="PF02826"/>
    </source>
</evidence>
<evidence type="ECO:0000256" key="3">
    <source>
        <dbReference type="ARBA" id="ARBA00023027"/>
    </source>
</evidence>
<protein>
    <submittedName>
        <fullName evidence="7">3-phosphoglycerate dehydrogenase</fullName>
    </submittedName>
</protein>
<reference evidence="7 8" key="1">
    <citation type="submission" date="2015-06" db="EMBL/GenBank/DDBJ databases">
        <title>Draft genome sequence of beer spoilage bacterium Megasphaera cerevisiae type strain 20462.</title>
        <authorList>
            <person name="Kutumbaka K."/>
            <person name="Pasmowitz J."/>
            <person name="Mategko J."/>
            <person name="Reyes D."/>
            <person name="Friedrich A."/>
            <person name="Han S."/>
            <person name="Martens-Habbena W."/>
            <person name="Neal-McKinney J."/>
            <person name="Janagama H.K."/>
            <person name="Nadala C."/>
            <person name="Samadpour M."/>
        </authorList>
    </citation>
    <scope>NUCLEOTIDE SEQUENCE [LARGE SCALE GENOMIC DNA]</scope>
    <source>
        <strain evidence="7 8">DSM 20462</strain>
    </source>
</reference>
<dbReference type="CDD" id="cd12171">
    <property type="entry name" value="2-Hacid_dh_10"/>
    <property type="match status" value="1"/>
</dbReference>
<dbReference type="PATRIC" id="fig|1122219.3.peg.2152"/>
<feature type="domain" description="D-isomer specific 2-hydroxyacid dehydrogenase NAD-binding" evidence="6">
    <location>
        <begin position="136"/>
        <end position="314"/>
    </location>
</feature>
<dbReference type="OrthoDB" id="9805416at2"/>
<dbReference type="Gene3D" id="3.40.50.720">
    <property type="entry name" value="NAD(P)-binding Rossmann-like Domain"/>
    <property type="match status" value="2"/>
</dbReference>
<evidence type="ECO:0000256" key="2">
    <source>
        <dbReference type="ARBA" id="ARBA00023002"/>
    </source>
</evidence>
<dbReference type="GO" id="GO:0051287">
    <property type="term" value="F:NAD binding"/>
    <property type="evidence" value="ECO:0007669"/>
    <property type="project" value="InterPro"/>
</dbReference>
<dbReference type="EMBL" id="LEKT01000041">
    <property type="protein sequence ID" value="KMO85904.1"/>
    <property type="molecule type" value="Genomic_DNA"/>
</dbReference>
<organism evidence="7 8">
    <name type="scientific">Megasphaera cerevisiae DSM 20462</name>
    <dbReference type="NCBI Taxonomy" id="1122219"/>
    <lineage>
        <taxon>Bacteria</taxon>
        <taxon>Bacillati</taxon>
        <taxon>Bacillota</taxon>
        <taxon>Negativicutes</taxon>
        <taxon>Veillonellales</taxon>
        <taxon>Veillonellaceae</taxon>
        <taxon>Megasphaera</taxon>
    </lineage>
</organism>
<evidence type="ECO:0000256" key="1">
    <source>
        <dbReference type="ARBA" id="ARBA00005854"/>
    </source>
</evidence>
<dbReference type="PANTHER" id="PTHR42789">
    <property type="entry name" value="D-ISOMER SPECIFIC 2-HYDROXYACID DEHYDROGENASE FAMILY PROTEIN (AFU_ORTHOLOGUE AFUA_6G10090)"/>
    <property type="match status" value="1"/>
</dbReference>
<dbReference type="InterPro" id="IPR050857">
    <property type="entry name" value="D-2-hydroxyacid_DH"/>
</dbReference>
<dbReference type="InParanoid" id="A0A0J6WTN7"/>
<accession>A0A0J6WTN7</accession>
<comment type="similarity">
    <text evidence="1 4">Belongs to the D-isomer specific 2-hydroxyacid dehydrogenase family.</text>
</comment>
<dbReference type="SUPFAM" id="SSF52283">
    <property type="entry name" value="Formate/glycerate dehydrogenase catalytic domain-like"/>
    <property type="match status" value="1"/>
</dbReference>
<dbReference type="Pfam" id="PF00389">
    <property type="entry name" value="2-Hacid_dh"/>
    <property type="match status" value="1"/>
</dbReference>
<dbReference type="FunFam" id="3.40.50.720:FF:000203">
    <property type="entry name" value="D-3-phosphoglycerate dehydrogenase (SerA)"/>
    <property type="match status" value="1"/>
</dbReference>
<dbReference type="RefSeq" id="WP_048514898.1">
    <property type="nucleotide sequence ID" value="NZ_FUXD01000035.1"/>
</dbReference>
<dbReference type="InterPro" id="IPR006140">
    <property type="entry name" value="D-isomer_DH_NAD-bd"/>
</dbReference>
<gene>
    <name evidence="7" type="ORF">AB840_11000</name>
</gene>
<evidence type="ECO:0000259" key="5">
    <source>
        <dbReference type="Pfam" id="PF00389"/>
    </source>
</evidence>
<keyword evidence="8" id="KW-1185">Reference proteome</keyword>
<dbReference type="Proteomes" id="UP000036503">
    <property type="component" value="Unassembled WGS sequence"/>
</dbReference>
<evidence type="ECO:0000313" key="7">
    <source>
        <dbReference type="EMBL" id="KMO85904.1"/>
    </source>
</evidence>
<dbReference type="SUPFAM" id="SSF51735">
    <property type="entry name" value="NAD(P)-binding Rossmann-fold domains"/>
    <property type="match status" value="1"/>
</dbReference>
<sequence>MDKVKILCVADGGITKELMEQMRELEQYGAEVKIVEDKDMYAMGPITDRMTLIEHNGVDAAPTCQALLDHCADADIIVVHVASINKKVIEKAKNLKMAAVLRGGYENADVQALTTKGVKLINAPWRSANAVADFTIGMMIAENKNIARSHKMIFEGKWCKKYTNQEYIHDMRKMTVGIIGFGYIGQRVRQRLQGFESKVVVYDPFIDPHKFDEYNVEFVSLEELLERSDIITIHLRLSEKTEHIIGRKELKKMKNTAYFVNTARAGLVDTEALIEALKNHDIGGAAIDVYDEEPLSSDNPYLQLDNITLTCHLAGTSCDTMKTSVEIGIEDLTRYLTGQQMINIRN</sequence>
<dbReference type="STRING" id="39029.BSR42_10920"/>
<comment type="caution">
    <text evidence="7">The sequence shown here is derived from an EMBL/GenBank/DDBJ whole genome shotgun (WGS) entry which is preliminary data.</text>
</comment>
<dbReference type="InterPro" id="IPR036291">
    <property type="entry name" value="NAD(P)-bd_dom_sf"/>
</dbReference>
<dbReference type="GO" id="GO:0016616">
    <property type="term" value="F:oxidoreductase activity, acting on the CH-OH group of donors, NAD or NADP as acceptor"/>
    <property type="evidence" value="ECO:0007669"/>
    <property type="project" value="InterPro"/>
</dbReference>
<dbReference type="InterPro" id="IPR006139">
    <property type="entry name" value="D-isomer_2_OHA_DH_cat_dom"/>
</dbReference>
<proteinExistence type="inferred from homology"/>
<keyword evidence="3" id="KW-0520">NAD</keyword>
<dbReference type="PANTHER" id="PTHR42789:SF1">
    <property type="entry name" value="D-ISOMER SPECIFIC 2-HYDROXYACID DEHYDROGENASE FAMILY PROTEIN (AFU_ORTHOLOGUE AFUA_6G10090)"/>
    <property type="match status" value="1"/>
</dbReference>
<dbReference type="Pfam" id="PF02826">
    <property type="entry name" value="2-Hacid_dh_C"/>
    <property type="match status" value="1"/>
</dbReference>
<feature type="domain" description="D-isomer specific 2-hydroxyacid dehydrogenase catalytic" evidence="5">
    <location>
        <begin position="61"/>
        <end position="343"/>
    </location>
</feature>
<name>A0A0J6WTN7_9FIRM</name>
<dbReference type="FunCoup" id="A0A0J6WTN7">
    <property type="interactions" value="132"/>
</dbReference>
<keyword evidence="2 4" id="KW-0560">Oxidoreductase</keyword>
<evidence type="ECO:0000256" key="4">
    <source>
        <dbReference type="RuleBase" id="RU003719"/>
    </source>
</evidence>
<dbReference type="AlphaFoldDB" id="A0A0J6WTN7"/>